<feature type="transmembrane region" description="Helical" evidence="6">
    <location>
        <begin position="358"/>
        <end position="377"/>
    </location>
</feature>
<dbReference type="Gene3D" id="1.20.1250.20">
    <property type="entry name" value="MFS general substrate transporter like domains"/>
    <property type="match status" value="1"/>
</dbReference>
<dbReference type="GO" id="GO:0005886">
    <property type="term" value="C:plasma membrane"/>
    <property type="evidence" value="ECO:0007669"/>
    <property type="project" value="TreeGrafter"/>
</dbReference>
<proteinExistence type="predicted"/>
<evidence type="ECO:0000256" key="2">
    <source>
        <dbReference type="ARBA" id="ARBA00022448"/>
    </source>
</evidence>
<feature type="transmembrane region" description="Helical" evidence="6">
    <location>
        <begin position="389"/>
        <end position="407"/>
    </location>
</feature>
<dbReference type="Proteomes" id="UP000799302">
    <property type="component" value="Unassembled WGS sequence"/>
</dbReference>
<feature type="transmembrane region" description="Helical" evidence="6">
    <location>
        <begin position="320"/>
        <end position="338"/>
    </location>
</feature>
<keyword evidence="3 6" id="KW-0812">Transmembrane</keyword>
<feature type="transmembrane region" description="Helical" evidence="6">
    <location>
        <begin position="209"/>
        <end position="228"/>
    </location>
</feature>
<feature type="transmembrane region" description="Helical" evidence="6">
    <location>
        <begin position="52"/>
        <end position="76"/>
    </location>
</feature>
<dbReference type="InterPro" id="IPR053791">
    <property type="entry name" value="MFS_Tri12-like"/>
</dbReference>
<feature type="domain" description="Major facilitator superfamily (MFS) profile" evidence="7">
    <location>
        <begin position="52"/>
        <end position="564"/>
    </location>
</feature>
<protein>
    <submittedName>
        <fullName evidence="8">MFS general substrate transporter</fullName>
    </submittedName>
</protein>
<feature type="transmembrane region" description="Helical" evidence="6">
    <location>
        <begin position="413"/>
        <end position="441"/>
    </location>
</feature>
<feature type="transmembrane region" description="Helical" evidence="6">
    <location>
        <begin position="176"/>
        <end position="197"/>
    </location>
</feature>
<dbReference type="EMBL" id="MU004238">
    <property type="protein sequence ID" value="KAF2667141.1"/>
    <property type="molecule type" value="Genomic_DNA"/>
</dbReference>
<feature type="transmembrane region" description="Helical" evidence="6">
    <location>
        <begin position="277"/>
        <end position="299"/>
    </location>
</feature>
<dbReference type="SUPFAM" id="SSF103473">
    <property type="entry name" value="MFS general substrate transporter"/>
    <property type="match status" value="1"/>
</dbReference>
<feature type="transmembrane region" description="Helical" evidence="6">
    <location>
        <begin position="88"/>
        <end position="106"/>
    </location>
</feature>
<feature type="transmembrane region" description="Helical" evidence="6">
    <location>
        <begin position="249"/>
        <end position="271"/>
    </location>
</feature>
<dbReference type="OrthoDB" id="4139357at2759"/>
<reference evidence="8" key="1">
    <citation type="journal article" date="2020" name="Stud. Mycol.">
        <title>101 Dothideomycetes genomes: a test case for predicting lifestyles and emergence of pathogens.</title>
        <authorList>
            <person name="Haridas S."/>
            <person name="Albert R."/>
            <person name="Binder M."/>
            <person name="Bloem J."/>
            <person name="Labutti K."/>
            <person name="Salamov A."/>
            <person name="Andreopoulos B."/>
            <person name="Baker S."/>
            <person name="Barry K."/>
            <person name="Bills G."/>
            <person name="Bluhm B."/>
            <person name="Cannon C."/>
            <person name="Castanera R."/>
            <person name="Culley D."/>
            <person name="Daum C."/>
            <person name="Ezra D."/>
            <person name="Gonzalez J."/>
            <person name="Henrissat B."/>
            <person name="Kuo A."/>
            <person name="Liang C."/>
            <person name="Lipzen A."/>
            <person name="Lutzoni F."/>
            <person name="Magnuson J."/>
            <person name="Mondo S."/>
            <person name="Nolan M."/>
            <person name="Ohm R."/>
            <person name="Pangilinan J."/>
            <person name="Park H.-J."/>
            <person name="Ramirez L."/>
            <person name="Alfaro M."/>
            <person name="Sun H."/>
            <person name="Tritt A."/>
            <person name="Yoshinaga Y."/>
            <person name="Zwiers L.-H."/>
            <person name="Turgeon B."/>
            <person name="Goodwin S."/>
            <person name="Spatafora J."/>
            <person name="Crous P."/>
            <person name="Grigoriev I."/>
        </authorList>
    </citation>
    <scope>NUCLEOTIDE SEQUENCE</scope>
    <source>
        <strain evidence="8">CBS 115976</strain>
    </source>
</reference>
<dbReference type="InterPro" id="IPR010573">
    <property type="entry name" value="MFS_Str1/Tri12-like"/>
</dbReference>
<dbReference type="PANTHER" id="PTHR23501">
    <property type="entry name" value="MAJOR FACILITATOR SUPERFAMILY"/>
    <property type="match status" value="1"/>
</dbReference>
<feature type="transmembrane region" description="Helical" evidence="6">
    <location>
        <begin position="540"/>
        <end position="560"/>
    </location>
</feature>
<keyword evidence="2" id="KW-0813">Transport</keyword>
<evidence type="ECO:0000313" key="8">
    <source>
        <dbReference type="EMBL" id="KAF2667141.1"/>
    </source>
</evidence>
<gene>
    <name evidence="8" type="ORF">BT63DRAFT_330714</name>
</gene>
<keyword evidence="9" id="KW-1185">Reference proteome</keyword>
<evidence type="ECO:0000256" key="4">
    <source>
        <dbReference type="ARBA" id="ARBA00022989"/>
    </source>
</evidence>
<comment type="subcellular location">
    <subcellularLocation>
        <location evidence="1">Membrane</location>
        <topology evidence="1">Multi-pass membrane protein</topology>
    </subcellularLocation>
</comment>
<dbReference type="InterPro" id="IPR005829">
    <property type="entry name" value="Sugar_transporter_CS"/>
</dbReference>
<evidence type="ECO:0000256" key="6">
    <source>
        <dbReference type="SAM" id="Phobius"/>
    </source>
</evidence>
<evidence type="ECO:0000256" key="5">
    <source>
        <dbReference type="ARBA" id="ARBA00023136"/>
    </source>
</evidence>
<dbReference type="PANTHER" id="PTHR23501:SF109">
    <property type="entry name" value="MAJOR FACILITATOR SUPERFAMILY (MFS) PROFILE DOMAIN-CONTAINING PROTEIN-RELATED"/>
    <property type="match status" value="1"/>
</dbReference>
<dbReference type="InterPro" id="IPR036259">
    <property type="entry name" value="MFS_trans_sf"/>
</dbReference>
<accession>A0A6A6U6D3</accession>
<evidence type="ECO:0000256" key="3">
    <source>
        <dbReference type="ARBA" id="ARBA00022692"/>
    </source>
</evidence>
<dbReference type="Pfam" id="PF06609">
    <property type="entry name" value="TRI12"/>
    <property type="match status" value="1"/>
</dbReference>
<dbReference type="GO" id="GO:0022857">
    <property type="term" value="F:transmembrane transporter activity"/>
    <property type="evidence" value="ECO:0007669"/>
    <property type="project" value="InterPro"/>
</dbReference>
<dbReference type="PROSITE" id="PS50850">
    <property type="entry name" value="MFS"/>
    <property type="match status" value="1"/>
</dbReference>
<sequence length="590" mass="63901">MAEIHEKAALEHVDNVDRSSTTSPAREGDAQEAIIRHLETTGYEVGMTWRTIMAACAMGMCYNAYLFTLLIPPAILSFINAELGPDPTYTWITISWNLGGAIFVTVGGRLSDIFGRRWFFIAGSCIILIGSVVSATGKSIPQMIAGGALFGAGSGFLEMSFGAVQEIVPAEWRMVTIGLFDASSIIAQMMPLTSWAIIDLTGNWRNCYYMMIGFQALNIIFLFFFYNPPAFKTKHRADGKTKLQLLKEFDWIGLFLFVAGCTLLICGLSWGGSLHPWKSAATIAPIVVGFCTLIGLGFYERYGKITEPLLPPRLFKQVRHFTMPIVAMAIAGMQYYSQATLWPRMSQLVYATTDIQKGLYGEALSLGTIFGGIIIMFSKKIGHQRWQVFFSIALQTACIGAMSTASVENHAKSIILSVIISMCTSLVILNCLVMVGFGIVYQEDIGTAAGIAGTARLLAGSIAIAIFGNVSANKYKAELPSYITAAATKLNFPATNLKALIVAAGTGTAAAYAKVPGINPQVEAAAVLANKEAYLQGAHLAYYVALAFGLTGCIAALFIPTIDKRKYTKKTVALQEADRKHLEDTKNNLS</sequence>
<feature type="transmembrane region" description="Helical" evidence="6">
    <location>
        <begin position="143"/>
        <end position="164"/>
    </location>
</feature>
<feature type="transmembrane region" description="Helical" evidence="6">
    <location>
        <begin position="118"/>
        <end position="137"/>
    </location>
</feature>
<organism evidence="8 9">
    <name type="scientific">Microthyrium microscopicum</name>
    <dbReference type="NCBI Taxonomy" id="703497"/>
    <lineage>
        <taxon>Eukaryota</taxon>
        <taxon>Fungi</taxon>
        <taxon>Dikarya</taxon>
        <taxon>Ascomycota</taxon>
        <taxon>Pezizomycotina</taxon>
        <taxon>Dothideomycetes</taxon>
        <taxon>Dothideomycetes incertae sedis</taxon>
        <taxon>Microthyriales</taxon>
        <taxon>Microthyriaceae</taxon>
        <taxon>Microthyrium</taxon>
    </lineage>
</organism>
<evidence type="ECO:0000259" key="7">
    <source>
        <dbReference type="PROSITE" id="PS50850"/>
    </source>
</evidence>
<dbReference type="PROSITE" id="PS00216">
    <property type="entry name" value="SUGAR_TRANSPORT_1"/>
    <property type="match status" value="1"/>
</dbReference>
<evidence type="ECO:0000313" key="9">
    <source>
        <dbReference type="Proteomes" id="UP000799302"/>
    </source>
</evidence>
<evidence type="ECO:0000256" key="1">
    <source>
        <dbReference type="ARBA" id="ARBA00004141"/>
    </source>
</evidence>
<keyword evidence="4 6" id="KW-1133">Transmembrane helix</keyword>
<feature type="transmembrane region" description="Helical" evidence="6">
    <location>
        <begin position="453"/>
        <end position="472"/>
    </location>
</feature>
<dbReference type="InterPro" id="IPR020846">
    <property type="entry name" value="MFS_dom"/>
</dbReference>
<name>A0A6A6U6D3_9PEZI</name>
<dbReference type="CDD" id="cd06179">
    <property type="entry name" value="MFS_TRI12_like"/>
    <property type="match status" value="1"/>
</dbReference>
<dbReference type="AlphaFoldDB" id="A0A6A6U6D3"/>
<keyword evidence="5 6" id="KW-0472">Membrane</keyword>